<dbReference type="RefSeq" id="WP_208725470.1">
    <property type="nucleotide sequence ID" value="NZ_CP024636.1"/>
</dbReference>
<evidence type="ECO:0000256" key="7">
    <source>
        <dbReference type="ARBA" id="ARBA00023114"/>
    </source>
</evidence>
<dbReference type="InterPro" id="IPR001702">
    <property type="entry name" value="Porin_Gram-ve"/>
</dbReference>
<dbReference type="Gene3D" id="2.40.160.10">
    <property type="entry name" value="Porin"/>
    <property type="match status" value="1"/>
</dbReference>
<evidence type="ECO:0000256" key="1">
    <source>
        <dbReference type="ARBA" id="ARBA00004571"/>
    </source>
</evidence>
<accession>A0AAP9H553</accession>
<feature type="chain" id="PRO_5042872028" evidence="10">
    <location>
        <begin position="22"/>
        <end position="374"/>
    </location>
</feature>
<feature type="signal peptide" evidence="10">
    <location>
        <begin position="1"/>
        <end position="21"/>
    </location>
</feature>
<name>A0AAP9H553_9GAMM</name>
<dbReference type="GO" id="GO:0034220">
    <property type="term" value="P:monoatomic ion transmembrane transport"/>
    <property type="evidence" value="ECO:0007669"/>
    <property type="project" value="InterPro"/>
</dbReference>
<evidence type="ECO:0000256" key="4">
    <source>
        <dbReference type="ARBA" id="ARBA00022452"/>
    </source>
</evidence>
<evidence type="ECO:0000256" key="9">
    <source>
        <dbReference type="ARBA" id="ARBA00023237"/>
    </source>
</evidence>
<evidence type="ECO:0000256" key="3">
    <source>
        <dbReference type="ARBA" id="ARBA00022448"/>
    </source>
</evidence>
<evidence type="ECO:0000313" key="13">
    <source>
        <dbReference type="Proteomes" id="UP000424872"/>
    </source>
</evidence>
<keyword evidence="6" id="KW-0406">Ion transport</keyword>
<evidence type="ECO:0000256" key="10">
    <source>
        <dbReference type="SAM" id="SignalP"/>
    </source>
</evidence>
<dbReference type="AlphaFoldDB" id="A0AAP9H553"/>
<dbReference type="PANTHER" id="PTHR34501:SF1">
    <property type="entry name" value="OUTER MEMBRANE PORIN C"/>
    <property type="match status" value="1"/>
</dbReference>
<comment type="similarity">
    <text evidence="2">Belongs to the Gram-negative porin family.</text>
</comment>
<evidence type="ECO:0000313" key="12">
    <source>
        <dbReference type="EMBL" id="QGR06743.1"/>
    </source>
</evidence>
<dbReference type="GO" id="GO:0015288">
    <property type="term" value="F:porin activity"/>
    <property type="evidence" value="ECO:0007669"/>
    <property type="project" value="UniProtKB-KW"/>
</dbReference>
<dbReference type="KEGG" id="ppho:CTZ24_10100"/>
<evidence type="ECO:0000256" key="2">
    <source>
        <dbReference type="ARBA" id="ARBA00007539"/>
    </source>
</evidence>
<keyword evidence="9" id="KW-0998">Cell outer membrane</keyword>
<dbReference type="SUPFAM" id="SSF56935">
    <property type="entry name" value="Porins"/>
    <property type="match status" value="1"/>
</dbReference>
<keyword evidence="8" id="KW-0472">Membrane</keyword>
<reference evidence="12" key="2">
    <citation type="journal article" date="2020" name="Environ. Microbiol.">
        <title>The extreme plant-growth-promoting properties of Pantoea phytobeneficialis MSR2 revealed by functional and genomic analysis.</title>
        <authorList>
            <person name="Nascimento F.X."/>
            <person name="Hernandez A.G."/>
            <person name="Glick B.R."/>
            <person name="Rossi M.J."/>
        </authorList>
    </citation>
    <scope>NUCLEOTIDE SEQUENCE</scope>
    <source>
        <strain evidence="12">MSR2</strain>
    </source>
</reference>
<dbReference type="PANTHER" id="PTHR34501">
    <property type="entry name" value="PROTEIN YDDL-RELATED"/>
    <property type="match status" value="1"/>
</dbReference>
<evidence type="ECO:0000313" key="11">
    <source>
        <dbReference type="EMBL" id="MDO6405611.1"/>
    </source>
</evidence>
<dbReference type="GO" id="GO:0009279">
    <property type="term" value="C:cell outer membrane"/>
    <property type="evidence" value="ECO:0007669"/>
    <property type="project" value="UniProtKB-SubCell"/>
</dbReference>
<dbReference type="EMBL" id="JAUOOM010000002">
    <property type="protein sequence ID" value="MDO6405611.1"/>
    <property type="molecule type" value="Genomic_DNA"/>
</dbReference>
<dbReference type="Proteomes" id="UP001171299">
    <property type="component" value="Unassembled WGS sequence"/>
</dbReference>
<dbReference type="CDD" id="cd00342">
    <property type="entry name" value="gram_neg_porins"/>
    <property type="match status" value="1"/>
</dbReference>
<dbReference type="PRINTS" id="PR00183">
    <property type="entry name" value="ECOLIPORIN"/>
</dbReference>
<dbReference type="Proteomes" id="UP000424872">
    <property type="component" value="Chromosome"/>
</dbReference>
<comment type="subcellular location">
    <subcellularLocation>
        <location evidence="1">Cell outer membrane</location>
        <topology evidence="1">Multi-pass membrane protein</topology>
    </subcellularLocation>
</comment>
<dbReference type="InterPro" id="IPR001897">
    <property type="entry name" value="Porin_gammaproteobac"/>
</dbReference>
<dbReference type="Pfam" id="PF00267">
    <property type="entry name" value="Porin_1"/>
    <property type="match status" value="1"/>
</dbReference>
<keyword evidence="4" id="KW-1134">Transmembrane beta strand</keyword>
<evidence type="ECO:0000256" key="6">
    <source>
        <dbReference type="ARBA" id="ARBA00023065"/>
    </source>
</evidence>
<reference evidence="13" key="1">
    <citation type="submission" date="2017-11" db="EMBL/GenBank/DDBJ databases">
        <title>Genome sequence of Pantoea sp. MSR2.</title>
        <authorList>
            <person name="Nascimento F.X."/>
        </authorList>
    </citation>
    <scope>NUCLEOTIDE SEQUENCE [LARGE SCALE GENOMIC DNA]</scope>
    <source>
        <strain evidence="13">MSR2</strain>
    </source>
</reference>
<proteinExistence type="inferred from homology"/>
<dbReference type="InterPro" id="IPR023614">
    <property type="entry name" value="Porin_dom_sf"/>
</dbReference>
<keyword evidence="7" id="KW-0626">Porin</keyword>
<keyword evidence="5" id="KW-0812">Transmembrane</keyword>
<dbReference type="InterPro" id="IPR033900">
    <property type="entry name" value="Gram_neg_porin_domain"/>
</dbReference>
<protein>
    <submittedName>
        <fullName evidence="11 12">Porin</fullName>
    </submittedName>
</protein>
<keyword evidence="3" id="KW-0813">Transport</keyword>
<dbReference type="InterPro" id="IPR050298">
    <property type="entry name" value="Gram-neg_bact_OMP"/>
</dbReference>
<reference evidence="11" key="3">
    <citation type="submission" date="2023-07" db="EMBL/GenBank/DDBJ databases">
        <title>The extreme plant-growth-promoting properties of Pantoea phytobeneficialis PF55 revealed by functional and genomic analysis.</title>
        <authorList>
            <person name="Nascimento F.X."/>
            <person name="Marcio R.J."/>
        </authorList>
    </citation>
    <scope>NUCLEOTIDE SEQUENCE</scope>
    <source>
        <strain evidence="11">PF55</strain>
    </source>
</reference>
<gene>
    <name evidence="12" type="ORF">CTZ24_10100</name>
    <name evidence="11" type="ORF">Q3404_03395</name>
</gene>
<organism evidence="12 13">
    <name type="scientific">Pantoea phytobeneficialis</name>
    <dbReference type="NCBI Taxonomy" id="2052056"/>
    <lineage>
        <taxon>Bacteria</taxon>
        <taxon>Pseudomonadati</taxon>
        <taxon>Pseudomonadota</taxon>
        <taxon>Gammaproteobacteria</taxon>
        <taxon>Enterobacterales</taxon>
        <taxon>Erwiniaceae</taxon>
        <taxon>Pantoea</taxon>
    </lineage>
</organism>
<sequence length="374" mass="41190">MKLTTLALLAPWIFIGSHASAAEIYNKDGNKLDLYGLVSGLRYFSDDKSQDGDQSYMRVGFKGQTQISDLLIGYGQWQSQFNTNQAESESDSMFTRLGFAGIKAGKYGSFDYGRNVGVLYDALSLTDMQPEFDALTYNTDQFMFRRGNSLATYRNTGFFGAVQGLDFTLQYQGKNDGGGEPGARDVLRQNGDGYGMSVAWAFGDGFKAVGAFTHSDRTREQNSTASGIMGRGDHAEAYSAALKYDAHGWYVATMYTQAYNASRFGSRSGSDIYGYANQSQIFEVFAQYTFDSGFVPFIAYNQARAKDLGLAGNGKLYGNQDLVRFVDFGTSYLFNQNMLAYVDYKLNLIDSSDFTTAAGVSTDDVLAIGLVYQF</sequence>
<dbReference type="EMBL" id="CP024636">
    <property type="protein sequence ID" value="QGR06743.1"/>
    <property type="molecule type" value="Genomic_DNA"/>
</dbReference>
<keyword evidence="14" id="KW-1185">Reference proteome</keyword>
<evidence type="ECO:0000256" key="5">
    <source>
        <dbReference type="ARBA" id="ARBA00022692"/>
    </source>
</evidence>
<dbReference type="GO" id="GO:0046930">
    <property type="term" value="C:pore complex"/>
    <property type="evidence" value="ECO:0007669"/>
    <property type="project" value="UniProtKB-KW"/>
</dbReference>
<evidence type="ECO:0000313" key="14">
    <source>
        <dbReference type="Proteomes" id="UP001171299"/>
    </source>
</evidence>
<evidence type="ECO:0000256" key="8">
    <source>
        <dbReference type="ARBA" id="ARBA00023136"/>
    </source>
</evidence>
<keyword evidence="10" id="KW-0732">Signal</keyword>
<dbReference type="PRINTS" id="PR00182">
    <property type="entry name" value="ECOLNEIPORIN"/>
</dbReference>